<keyword evidence="1" id="KW-1133">Transmembrane helix</keyword>
<gene>
    <name evidence="2" type="ORF">SAMN04488502_101960</name>
</gene>
<dbReference type="Proteomes" id="UP000214880">
    <property type="component" value="Unassembled WGS sequence"/>
</dbReference>
<evidence type="ECO:0000313" key="2">
    <source>
        <dbReference type="EMBL" id="SDL83913.1"/>
    </source>
</evidence>
<protein>
    <submittedName>
        <fullName evidence="2">Uncharacterized protein</fullName>
    </submittedName>
</protein>
<proteinExistence type="predicted"/>
<feature type="transmembrane region" description="Helical" evidence="1">
    <location>
        <begin position="33"/>
        <end position="55"/>
    </location>
</feature>
<dbReference type="EMBL" id="FNHB01000001">
    <property type="protein sequence ID" value="SDL83913.1"/>
    <property type="molecule type" value="Genomic_DNA"/>
</dbReference>
<sequence length="86" mass="8455">MIAKISALRWGLSSAVLVNLPGLLQLSSSGCSGLCGSCGAGCAIAGLTAGGFLTLTRFYKSLRARVPIAGKPGAAAPPPSAISPRA</sequence>
<keyword evidence="1" id="KW-0472">Membrane</keyword>
<accession>A0A1G9NC12</accession>
<evidence type="ECO:0000313" key="3">
    <source>
        <dbReference type="Proteomes" id="UP000214880"/>
    </source>
</evidence>
<feature type="transmembrane region" description="Helical" evidence="1">
    <location>
        <begin position="7"/>
        <end position="27"/>
    </location>
</feature>
<organism evidence="2 3">
    <name type="scientific">Dendrosporobacter quercicolus</name>
    <dbReference type="NCBI Taxonomy" id="146817"/>
    <lineage>
        <taxon>Bacteria</taxon>
        <taxon>Bacillati</taxon>
        <taxon>Bacillota</taxon>
        <taxon>Negativicutes</taxon>
        <taxon>Selenomonadales</taxon>
        <taxon>Sporomusaceae</taxon>
        <taxon>Dendrosporobacter</taxon>
    </lineage>
</organism>
<name>A0A1G9NC12_9FIRM</name>
<keyword evidence="1" id="KW-0812">Transmembrane</keyword>
<dbReference type="AlphaFoldDB" id="A0A1G9NC12"/>
<evidence type="ECO:0000256" key="1">
    <source>
        <dbReference type="SAM" id="Phobius"/>
    </source>
</evidence>
<reference evidence="2 3" key="1">
    <citation type="submission" date="2016-10" db="EMBL/GenBank/DDBJ databases">
        <authorList>
            <person name="de Groot N.N."/>
        </authorList>
    </citation>
    <scope>NUCLEOTIDE SEQUENCE [LARGE SCALE GENOMIC DNA]</scope>
    <source>
        <strain evidence="2 3">DSM 1736</strain>
    </source>
</reference>
<dbReference type="STRING" id="146817.SAMN04488502_101960"/>
<keyword evidence="3" id="KW-1185">Reference proteome</keyword>
<dbReference type="PROSITE" id="PS51257">
    <property type="entry name" value="PROKAR_LIPOPROTEIN"/>
    <property type="match status" value="1"/>
</dbReference>
<dbReference type="RefSeq" id="WP_092068950.1">
    <property type="nucleotide sequence ID" value="NZ_FNHB01000001.1"/>
</dbReference>